<evidence type="ECO:0000313" key="2">
    <source>
        <dbReference type="EMBL" id="KAJ5538286.1"/>
    </source>
</evidence>
<dbReference type="Proteomes" id="UP001220324">
    <property type="component" value="Unassembled WGS sequence"/>
</dbReference>
<dbReference type="SUPFAM" id="SSF53474">
    <property type="entry name" value="alpha/beta-Hydrolases"/>
    <property type="match status" value="1"/>
</dbReference>
<comment type="caution">
    <text evidence="2">The sequence shown here is derived from an EMBL/GenBank/DDBJ whole genome shotgun (WGS) entry which is preliminary data.</text>
</comment>
<feature type="domain" description="AB hydrolase-1" evidence="1">
    <location>
        <begin position="26"/>
        <end position="235"/>
    </location>
</feature>
<reference evidence="2 3" key="1">
    <citation type="journal article" date="2023" name="IMA Fungus">
        <title>Comparative genomic study of the Penicillium genus elucidates a diverse pangenome and 15 lateral gene transfer events.</title>
        <authorList>
            <person name="Petersen C."/>
            <person name="Sorensen T."/>
            <person name="Nielsen M.R."/>
            <person name="Sondergaard T.E."/>
            <person name="Sorensen J.L."/>
            <person name="Fitzpatrick D.A."/>
            <person name="Frisvad J.C."/>
            <person name="Nielsen K.L."/>
        </authorList>
    </citation>
    <scope>NUCLEOTIDE SEQUENCE [LARGE SCALE GENOMIC DNA]</scope>
    <source>
        <strain evidence="2 3">IBT 35679</strain>
    </source>
</reference>
<dbReference type="PANTHER" id="PTHR37017">
    <property type="entry name" value="AB HYDROLASE-1 DOMAIN-CONTAINING PROTEIN-RELATED"/>
    <property type="match status" value="1"/>
</dbReference>
<gene>
    <name evidence="2" type="ORF">N7494_007765</name>
</gene>
<dbReference type="InterPro" id="IPR029058">
    <property type="entry name" value="AB_hydrolase_fold"/>
</dbReference>
<dbReference type="EMBL" id="JAQIZZ010000006">
    <property type="protein sequence ID" value="KAJ5538286.1"/>
    <property type="molecule type" value="Genomic_DNA"/>
</dbReference>
<evidence type="ECO:0000313" key="3">
    <source>
        <dbReference type="Proteomes" id="UP001220324"/>
    </source>
</evidence>
<dbReference type="GO" id="GO:0017000">
    <property type="term" value="P:antibiotic biosynthetic process"/>
    <property type="evidence" value="ECO:0007669"/>
    <property type="project" value="UniProtKB-ARBA"/>
</dbReference>
<organism evidence="2 3">
    <name type="scientific">Penicillium frequentans</name>
    <dbReference type="NCBI Taxonomy" id="3151616"/>
    <lineage>
        <taxon>Eukaryota</taxon>
        <taxon>Fungi</taxon>
        <taxon>Dikarya</taxon>
        <taxon>Ascomycota</taxon>
        <taxon>Pezizomycotina</taxon>
        <taxon>Eurotiomycetes</taxon>
        <taxon>Eurotiomycetidae</taxon>
        <taxon>Eurotiales</taxon>
        <taxon>Aspergillaceae</taxon>
        <taxon>Penicillium</taxon>
    </lineage>
</organism>
<dbReference type="GO" id="GO:0072330">
    <property type="term" value="P:monocarboxylic acid biosynthetic process"/>
    <property type="evidence" value="ECO:0007669"/>
    <property type="project" value="UniProtKB-ARBA"/>
</dbReference>
<proteinExistence type="predicted"/>
<sequence length="245" mass="26517">MSNPTFVFSLGAWIIPATFDATRSRLDVLGFPSVCPAHPSIGAEPPTKTLSDDVASLREVLVKLADEGQELVVVGHSYGGVVTSCAVEGLSKEARAEEGKTGGVIKVVYLAAFAIDKGQSLLGMLGGNYLPWMKVEGDYVLADGAGAVGWQDLSLEKQEKWNEMSLHTSRAVFSGESTYEPWRDIPCAYIVCEQDHALPLPFQELFASKMGGPENTYRLPSSHSPFLSMPDRLAELLQEIVKVKA</sequence>
<protein>
    <recommendedName>
        <fullName evidence="1">AB hydrolase-1 domain-containing protein</fullName>
    </recommendedName>
</protein>
<keyword evidence="3" id="KW-1185">Reference proteome</keyword>
<dbReference type="InterPro" id="IPR052897">
    <property type="entry name" value="Sec-Metab_Biosynth_Hydrolase"/>
</dbReference>
<dbReference type="AlphaFoldDB" id="A0AAD6GF22"/>
<dbReference type="Gene3D" id="3.40.50.1820">
    <property type="entry name" value="alpha/beta hydrolase"/>
    <property type="match status" value="1"/>
</dbReference>
<name>A0AAD6GF22_9EURO</name>
<dbReference type="Pfam" id="PF12697">
    <property type="entry name" value="Abhydrolase_6"/>
    <property type="match status" value="1"/>
</dbReference>
<accession>A0AAD6GF22</accession>
<evidence type="ECO:0000259" key="1">
    <source>
        <dbReference type="Pfam" id="PF12697"/>
    </source>
</evidence>
<dbReference type="InterPro" id="IPR000073">
    <property type="entry name" value="AB_hydrolase_1"/>
</dbReference>
<dbReference type="PANTHER" id="PTHR37017:SF11">
    <property type="entry name" value="ESTERASE_LIPASE_THIOESTERASE DOMAIN-CONTAINING PROTEIN"/>
    <property type="match status" value="1"/>
</dbReference>